<comment type="subcellular location">
    <subcellularLocation>
        <location evidence="1">Nucleus</location>
    </subcellularLocation>
</comment>
<keyword evidence="2" id="KW-0479">Metal-binding</keyword>
<dbReference type="PANTHER" id="PTHR12056:SF2">
    <property type="entry name" value="GEO11084P1"/>
    <property type="match status" value="1"/>
</dbReference>
<reference evidence="7" key="1">
    <citation type="submission" date="2019-11" db="UniProtKB">
        <authorList>
            <consortium name="WormBaseParasite"/>
        </authorList>
    </citation>
    <scope>IDENTIFICATION</scope>
</reference>
<organism evidence="7">
    <name type="scientific">Mesocestoides corti</name>
    <name type="common">Flatworm</name>
    <dbReference type="NCBI Taxonomy" id="53468"/>
    <lineage>
        <taxon>Eukaryota</taxon>
        <taxon>Metazoa</taxon>
        <taxon>Spiralia</taxon>
        <taxon>Lophotrochozoa</taxon>
        <taxon>Platyhelminthes</taxon>
        <taxon>Cestoda</taxon>
        <taxon>Eucestoda</taxon>
        <taxon>Cyclophyllidea</taxon>
        <taxon>Mesocestoididae</taxon>
        <taxon>Mesocestoides</taxon>
    </lineage>
</organism>
<keyword evidence="3" id="KW-0862">Zinc</keyword>
<dbReference type="GO" id="GO:0003677">
    <property type="term" value="F:DNA binding"/>
    <property type="evidence" value="ECO:0007669"/>
    <property type="project" value="InterPro"/>
</dbReference>
<dbReference type="GO" id="GO:0003899">
    <property type="term" value="F:DNA-directed RNA polymerase activity"/>
    <property type="evidence" value="ECO:0007669"/>
    <property type="project" value="InterPro"/>
</dbReference>
<sequence length="100" mass="11030">MSAGFETPSTSDPSAAASAATTSKRTVTYICGECRAETPIKPRELVRCLECGHRVLYKKRSNRILGDSRTCCFDSLPVVGRNGFHLNNQQIARSRTPRVK</sequence>
<evidence type="ECO:0000256" key="2">
    <source>
        <dbReference type="ARBA" id="ARBA00022723"/>
    </source>
</evidence>
<dbReference type="InterPro" id="IPR039747">
    <property type="entry name" value="RPABC4"/>
</dbReference>
<evidence type="ECO:0000256" key="6">
    <source>
        <dbReference type="SAM" id="MobiDB-lite"/>
    </source>
</evidence>
<dbReference type="InterPro" id="IPR029040">
    <property type="entry name" value="RPABC4/Spt4"/>
</dbReference>
<dbReference type="InterPro" id="IPR006591">
    <property type="entry name" value="RNAP_P/RPABC4"/>
</dbReference>
<evidence type="ECO:0000256" key="1">
    <source>
        <dbReference type="ARBA" id="ARBA00004123"/>
    </source>
</evidence>
<name>A0A5K3EYK8_MESCO</name>
<keyword evidence="4" id="KW-0539">Nucleus</keyword>
<dbReference type="GO" id="GO:0006351">
    <property type="term" value="P:DNA-templated transcription"/>
    <property type="evidence" value="ECO:0007669"/>
    <property type="project" value="InterPro"/>
</dbReference>
<dbReference type="WBParaSite" id="MCU_003525-RA">
    <property type="protein sequence ID" value="MCU_003525-RA"/>
    <property type="gene ID" value="MCU_003525"/>
</dbReference>
<dbReference type="GO" id="GO:0005666">
    <property type="term" value="C:RNA polymerase III complex"/>
    <property type="evidence" value="ECO:0007669"/>
    <property type="project" value="TreeGrafter"/>
</dbReference>
<protein>
    <submittedName>
        <fullName evidence="7">DNA-directed RNA polymerases I, II, and III subunit RPABC4</fullName>
    </submittedName>
</protein>
<feature type="region of interest" description="Disordered" evidence="6">
    <location>
        <begin position="1"/>
        <end position="23"/>
    </location>
</feature>
<dbReference type="Gene3D" id="2.20.28.30">
    <property type="entry name" value="RNA polymerase ii, chain L"/>
    <property type="match status" value="1"/>
</dbReference>
<feature type="compositionally biased region" description="Low complexity" evidence="6">
    <location>
        <begin position="7"/>
        <end position="23"/>
    </location>
</feature>
<dbReference type="GO" id="GO:0008270">
    <property type="term" value="F:zinc ion binding"/>
    <property type="evidence" value="ECO:0007669"/>
    <property type="project" value="InterPro"/>
</dbReference>
<evidence type="ECO:0000256" key="4">
    <source>
        <dbReference type="ARBA" id="ARBA00023242"/>
    </source>
</evidence>
<accession>A0A5K3EYK8</accession>
<dbReference type="GO" id="GO:0005736">
    <property type="term" value="C:RNA polymerase I complex"/>
    <property type="evidence" value="ECO:0007669"/>
    <property type="project" value="TreeGrafter"/>
</dbReference>
<dbReference type="PANTHER" id="PTHR12056">
    <property type="entry name" value="DNA-DIRECTED RNA POLYMERASES I, II, AND III"/>
    <property type="match status" value="1"/>
</dbReference>
<comment type="similarity">
    <text evidence="5">Belongs to the archaeal Rpo12/eukaryotic RPC10 RNA polymerase subunit family.</text>
</comment>
<dbReference type="AlphaFoldDB" id="A0A5K3EYK8"/>
<evidence type="ECO:0000313" key="7">
    <source>
        <dbReference type="WBParaSite" id="MCU_003525-RA"/>
    </source>
</evidence>
<dbReference type="SMART" id="SM00659">
    <property type="entry name" value="RPOLCX"/>
    <property type="match status" value="1"/>
</dbReference>
<dbReference type="SUPFAM" id="SSF63393">
    <property type="entry name" value="RNA polymerase subunits"/>
    <property type="match status" value="1"/>
</dbReference>
<dbReference type="GO" id="GO:0005665">
    <property type="term" value="C:RNA polymerase II, core complex"/>
    <property type="evidence" value="ECO:0007669"/>
    <property type="project" value="TreeGrafter"/>
</dbReference>
<evidence type="ECO:0000256" key="3">
    <source>
        <dbReference type="ARBA" id="ARBA00022833"/>
    </source>
</evidence>
<proteinExistence type="inferred from homology"/>
<dbReference type="Pfam" id="PF03604">
    <property type="entry name" value="Zn_ribbon_RPAB4"/>
    <property type="match status" value="1"/>
</dbReference>
<evidence type="ECO:0000256" key="5">
    <source>
        <dbReference type="ARBA" id="ARBA00025770"/>
    </source>
</evidence>